<comment type="caution">
    <text evidence="1">The sequence shown here is derived from an EMBL/GenBank/DDBJ whole genome shotgun (WGS) entry which is preliminary data.</text>
</comment>
<evidence type="ECO:0000313" key="1">
    <source>
        <dbReference type="EMBL" id="HCT14221.1"/>
    </source>
</evidence>
<accession>A0A3D4SYZ9</accession>
<dbReference type="AlphaFoldDB" id="A0A3D4SYZ9"/>
<organism evidence="1 2">
    <name type="scientific">Corynebacterium nuruki</name>
    <dbReference type="NCBI Taxonomy" id="1032851"/>
    <lineage>
        <taxon>Bacteria</taxon>
        <taxon>Bacillati</taxon>
        <taxon>Actinomycetota</taxon>
        <taxon>Actinomycetes</taxon>
        <taxon>Mycobacteriales</taxon>
        <taxon>Corynebacteriaceae</taxon>
        <taxon>Corynebacterium</taxon>
    </lineage>
</organism>
<evidence type="ECO:0000313" key="2">
    <source>
        <dbReference type="Proteomes" id="UP000261739"/>
    </source>
</evidence>
<dbReference type="Proteomes" id="UP000261739">
    <property type="component" value="Unassembled WGS sequence"/>
</dbReference>
<name>A0A3D4SYZ9_9CORY</name>
<dbReference type="EMBL" id="DQID01000146">
    <property type="protein sequence ID" value="HCT14221.1"/>
    <property type="molecule type" value="Genomic_DNA"/>
</dbReference>
<protein>
    <submittedName>
        <fullName evidence="1">Uncharacterized protein</fullName>
    </submittedName>
</protein>
<proteinExistence type="predicted"/>
<reference evidence="1 2" key="1">
    <citation type="journal article" date="2018" name="Nat. Biotechnol.">
        <title>A standardized bacterial taxonomy based on genome phylogeny substantially revises the tree of life.</title>
        <authorList>
            <person name="Parks D.H."/>
            <person name="Chuvochina M."/>
            <person name="Waite D.W."/>
            <person name="Rinke C."/>
            <person name="Skarshewski A."/>
            <person name="Chaumeil P.A."/>
            <person name="Hugenholtz P."/>
        </authorList>
    </citation>
    <scope>NUCLEOTIDE SEQUENCE [LARGE SCALE GENOMIC DNA]</scope>
    <source>
        <strain evidence="1">UBA11247</strain>
    </source>
</reference>
<gene>
    <name evidence="1" type="ORF">DIW82_05340</name>
</gene>
<sequence>MLFRSGFFDLPVRNVDVGGRAVDLSVRPADIGAGVGASIRAGTGVGTGVGKRGRAQEHATVGVQEEFFRSIPVVVCSHNLPGKYS</sequence>